<reference evidence="17" key="2">
    <citation type="journal article" date="2023" name="Int. J. Mol. Sci.">
        <title>De Novo Assembly and Annotation of 11 Diverse Shrub Willow (Salix) Genomes Reveals Novel Gene Organization in Sex-Linked Regions.</title>
        <authorList>
            <person name="Hyden B."/>
            <person name="Feng K."/>
            <person name="Yates T.B."/>
            <person name="Jawdy S."/>
            <person name="Cereghino C."/>
            <person name="Smart L.B."/>
            <person name="Muchero W."/>
        </authorList>
    </citation>
    <scope>NUCLEOTIDE SEQUENCE</scope>
    <source>
        <tissue evidence="17">Shoot tip</tissue>
    </source>
</reference>
<keyword evidence="6 14" id="KW-0812">Transmembrane</keyword>
<dbReference type="PROSITE" id="PS50011">
    <property type="entry name" value="PROTEIN_KINASE_DOM"/>
    <property type="match status" value="1"/>
</dbReference>
<dbReference type="InterPro" id="IPR013320">
    <property type="entry name" value="ConA-like_dom_sf"/>
</dbReference>
<dbReference type="PROSITE" id="PS00108">
    <property type="entry name" value="PROTEIN_KINASE_ST"/>
    <property type="match status" value="1"/>
</dbReference>
<keyword evidence="10" id="KW-0067">ATP-binding</keyword>
<evidence type="ECO:0000256" key="8">
    <source>
        <dbReference type="ARBA" id="ARBA00022734"/>
    </source>
</evidence>
<dbReference type="OrthoDB" id="543442at2759"/>
<dbReference type="Pfam" id="PF00069">
    <property type="entry name" value="Pkinase"/>
    <property type="match status" value="1"/>
</dbReference>
<gene>
    <name evidence="17" type="ORF">OIU79_013739</name>
</gene>
<feature type="signal peptide" evidence="15">
    <location>
        <begin position="1"/>
        <end position="25"/>
    </location>
</feature>
<dbReference type="InterPro" id="IPR008271">
    <property type="entry name" value="Ser/Thr_kinase_AS"/>
</dbReference>
<keyword evidence="9" id="KW-0547">Nucleotide-binding</keyword>
<dbReference type="Pfam" id="PF00139">
    <property type="entry name" value="Lectin_legB"/>
    <property type="match status" value="1"/>
</dbReference>
<reference evidence="17" key="1">
    <citation type="submission" date="2022-11" db="EMBL/GenBank/DDBJ databases">
        <authorList>
            <person name="Hyden B.L."/>
            <person name="Feng K."/>
            <person name="Yates T."/>
            <person name="Jawdy S."/>
            <person name="Smart L.B."/>
            <person name="Muchero W."/>
        </authorList>
    </citation>
    <scope>NUCLEOTIDE SEQUENCE</scope>
    <source>
        <tissue evidence="17">Shoot tip</tissue>
    </source>
</reference>
<evidence type="ECO:0000256" key="1">
    <source>
        <dbReference type="ARBA" id="ARBA00004251"/>
    </source>
</evidence>
<evidence type="ECO:0000259" key="16">
    <source>
        <dbReference type="PROSITE" id="PS50011"/>
    </source>
</evidence>
<evidence type="ECO:0000256" key="15">
    <source>
        <dbReference type="SAM" id="SignalP"/>
    </source>
</evidence>
<evidence type="ECO:0000256" key="10">
    <source>
        <dbReference type="ARBA" id="ARBA00022840"/>
    </source>
</evidence>
<keyword evidence="18" id="KW-1185">Reference proteome</keyword>
<dbReference type="GO" id="GO:0005524">
    <property type="term" value="F:ATP binding"/>
    <property type="evidence" value="ECO:0007669"/>
    <property type="project" value="UniProtKB-KW"/>
</dbReference>
<dbReference type="GO" id="GO:0030246">
    <property type="term" value="F:carbohydrate binding"/>
    <property type="evidence" value="ECO:0007669"/>
    <property type="project" value="UniProtKB-KW"/>
</dbReference>
<dbReference type="InterPro" id="IPR011009">
    <property type="entry name" value="Kinase-like_dom_sf"/>
</dbReference>
<dbReference type="InterPro" id="IPR001220">
    <property type="entry name" value="Legume_lectin_dom"/>
</dbReference>
<evidence type="ECO:0000256" key="2">
    <source>
        <dbReference type="ARBA" id="ARBA00007606"/>
    </source>
</evidence>
<dbReference type="GO" id="GO:0004672">
    <property type="term" value="F:protein kinase activity"/>
    <property type="evidence" value="ECO:0007669"/>
    <property type="project" value="InterPro"/>
</dbReference>
<keyword evidence="5" id="KW-1003">Cell membrane</keyword>
<keyword evidence="13" id="KW-0675">Receptor</keyword>
<evidence type="ECO:0000256" key="14">
    <source>
        <dbReference type="SAM" id="Phobius"/>
    </source>
</evidence>
<dbReference type="FunFam" id="2.60.120.200:FF:000096">
    <property type="entry name" value="L-type lectin-domain containing receptor kinase V.9"/>
    <property type="match status" value="1"/>
</dbReference>
<dbReference type="Gene3D" id="1.10.510.10">
    <property type="entry name" value="Transferase(Phosphotransferase) domain 1"/>
    <property type="match status" value="2"/>
</dbReference>
<comment type="similarity">
    <text evidence="4">In the C-terminal section; belongs to the protein kinase superfamily. Ser/Thr protein kinase family.</text>
</comment>
<evidence type="ECO:0000313" key="17">
    <source>
        <dbReference type="EMBL" id="KAJ6691814.1"/>
    </source>
</evidence>
<evidence type="ECO:0000256" key="11">
    <source>
        <dbReference type="ARBA" id="ARBA00022989"/>
    </source>
</evidence>
<dbReference type="CDD" id="cd06899">
    <property type="entry name" value="lectin_legume_LecRK_Arcelin_ConA"/>
    <property type="match status" value="1"/>
</dbReference>
<evidence type="ECO:0000256" key="4">
    <source>
        <dbReference type="ARBA" id="ARBA00010217"/>
    </source>
</evidence>
<dbReference type="Proteomes" id="UP001151532">
    <property type="component" value="Chromosome 9"/>
</dbReference>
<dbReference type="EMBL" id="JAPFFK010000018">
    <property type="protein sequence ID" value="KAJ6691814.1"/>
    <property type="molecule type" value="Genomic_DNA"/>
</dbReference>
<feature type="transmembrane region" description="Helical" evidence="14">
    <location>
        <begin position="294"/>
        <end position="318"/>
    </location>
</feature>
<evidence type="ECO:0000256" key="6">
    <source>
        <dbReference type="ARBA" id="ARBA00022692"/>
    </source>
</evidence>
<feature type="chain" id="PRO_5040338158" description="Protein kinase domain-containing protein" evidence="15">
    <location>
        <begin position="26"/>
        <end position="556"/>
    </location>
</feature>
<comment type="similarity">
    <text evidence="3">In the N-terminal section; belongs to the leguminous lectin family.</text>
</comment>
<keyword evidence="12 14" id="KW-0472">Membrane</keyword>
<evidence type="ECO:0000256" key="12">
    <source>
        <dbReference type="ARBA" id="ARBA00023136"/>
    </source>
</evidence>
<dbReference type="InterPro" id="IPR050528">
    <property type="entry name" value="L-type_Lectin-RKs"/>
</dbReference>
<dbReference type="SUPFAM" id="SSF56112">
    <property type="entry name" value="Protein kinase-like (PK-like)"/>
    <property type="match status" value="1"/>
</dbReference>
<dbReference type="GO" id="GO:0005886">
    <property type="term" value="C:plasma membrane"/>
    <property type="evidence" value="ECO:0007669"/>
    <property type="project" value="UniProtKB-SubCell"/>
</dbReference>
<comment type="caution">
    <text evidence="17">The sequence shown here is derived from an EMBL/GenBank/DDBJ whole genome shotgun (WGS) entry which is preliminary data.</text>
</comment>
<dbReference type="Gene3D" id="2.60.120.200">
    <property type="match status" value="1"/>
</dbReference>
<evidence type="ECO:0000313" key="18">
    <source>
        <dbReference type="Proteomes" id="UP001151532"/>
    </source>
</evidence>
<dbReference type="AlphaFoldDB" id="A0A9Q0PPX9"/>
<comment type="subcellular location">
    <subcellularLocation>
        <location evidence="1">Cell membrane</location>
        <topology evidence="1">Single-pass type I membrane protein</topology>
    </subcellularLocation>
</comment>
<keyword evidence="8" id="KW-0430">Lectin</keyword>
<dbReference type="SMART" id="SM00220">
    <property type="entry name" value="S_TKc"/>
    <property type="match status" value="1"/>
</dbReference>
<protein>
    <recommendedName>
        <fullName evidence="16">Protein kinase domain-containing protein</fullName>
    </recommendedName>
</protein>
<evidence type="ECO:0000256" key="13">
    <source>
        <dbReference type="ARBA" id="ARBA00023170"/>
    </source>
</evidence>
<name>A0A9Q0PPX9_SALPP</name>
<dbReference type="PANTHER" id="PTHR27007">
    <property type="match status" value="1"/>
</dbReference>
<dbReference type="InterPro" id="IPR000719">
    <property type="entry name" value="Prot_kinase_dom"/>
</dbReference>
<feature type="domain" description="Protein kinase" evidence="16">
    <location>
        <begin position="241"/>
        <end position="556"/>
    </location>
</feature>
<organism evidence="17 18">
    <name type="scientific">Salix purpurea</name>
    <name type="common">Purple osier willow</name>
    <dbReference type="NCBI Taxonomy" id="77065"/>
    <lineage>
        <taxon>Eukaryota</taxon>
        <taxon>Viridiplantae</taxon>
        <taxon>Streptophyta</taxon>
        <taxon>Embryophyta</taxon>
        <taxon>Tracheophyta</taxon>
        <taxon>Spermatophyta</taxon>
        <taxon>Magnoliopsida</taxon>
        <taxon>eudicotyledons</taxon>
        <taxon>Gunneridae</taxon>
        <taxon>Pentapetalae</taxon>
        <taxon>rosids</taxon>
        <taxon>fabids</taxon>
        <taxon>Malpighiales</taxon>
        <taxon>Salicaceae</taxon>
        <taxon>Saliceae</taxon>
        <taxon>Salix</taxon>
    </lineage>
</organism>
<dbReference type="SUPFAM" id="SSF49899">
    <property type="entry name" value="Concanavalin A-like lectins/glucanases"/>
    <property type="match status" value="1"/>
</dbReference>
<sequence length="556" mass="60841">MVIASIKILLFLPGLFVSLKLLALAQEENQFIYHGFTGTNLLLNEIAKIHPNGLLQLTNTSKRQIGRAFFPFPLQFSTSLFNNSRPFSFSTQFVFAMVPELPSLGGQGIAFTVSPSVNFTGALSAEYFGILNSKTNGLSSNHLLAVELDAVPSPDLKDINDTHVGIDVNSVISIDSAPVTYFSDEEKENKSLTLISGNMMNLWIDYDKVERLLNVTVAPITSTKPAMPLLSTSLDLSSVMLDSMYVGFSSSTGAVASSHYILGWSFNRSGQAQSLDVSKLPSLPPQRKPRRKPYLRIAVPAIAAIILLLAISGAAYIIRRKTYEELREDWEQEYGPQRFSYKDLYKATKGFADRELLGSGGFGMILRGVASALVYLHEEWQQVVLHRDVKASNVLLDANLNGLLGDFGLAMFHDHGLTPEATNVVGTVGYLAPESQKRPPDEVVLVDWVFECWKRGAVLGTVDPRLEGNSAEEEMEFVLKLGLLCTHRTPSARPSMRQVVQYLDGNATLPDLPLQGTGIGLVPVSCEASGEHVLTIPISSEHISSCNLSESMLCGR</sequence>
<comment type="similarity">
    <text evidence="2">Belongs to the leguminous lectin family.</text>
</comment>
<accession>A0A9Q0PPX9</accession>
<evidence type="ECO:0000256" key="5">
    <source>
        <dbReference type="ARBA" id="ARBA00022475"/>
    </source>
</evidence>
<evidence type="ECO:0000256" key="9">
    <source>
        <dbReference type="ARBA" id="ARBA00022741"/>
    </source>
</evidence>
<evidence type="ECO:0000256" key="7">
    <source>
        <dbReference type="ARBA" id="ARBA00022729"/>
    </source>
</evidence>
<keyword evidence="7 15" id="KW-0732">Signal</keyword>
<evidence type="ECO:0000256" key="3">
    <source>
        <dbReference type="ARBA" id="ARBA00008536"/>
    </source>
</evidence>
<keyword evidence="11 14" id="KW-1133">Transmembrane helix</keyword>
<proteinExistence type="inferred from homology"/>